<dbReference type="Pfam" id="PF13561">
    <property type="entry name" value="adh_short_C2"/>
    <property type="match status" value="1"/>
</dbReference>
<dbReference type="InterPro" id="IPR002347">
    <property type="entry name" value="SDR_fam"/>
</dbReference>
<evidence type="ECO:0000256" key="1">
    <source>
        <dbReference type="ARBA" id="ARBA00006484"/>
    </source>
</evidence>
<name>A0A9W6L3X1_9PSEU</name>
<evidence type="ECO:0000256" key="3">
    <source>
        <dbReference type="ARBA" id="ARBA00023027"/>
    </source>
</evidence>
<reference evidence="6" key="1">
    <citation type="journal article" date="2014" name="Int. J. Syst. Evol. Microbiol.">
        <title>Complete genome sequence of Corynebacterium casei LMG S-19264T (=DSM 44701T), isolated from a smear-ripened cheese.</title>
        <authorList>
            <consortium name="US DOE Joint Genome Institute (JGI-PGF)"/>
            <person name="Walter F."/>
            <person name="Albersmeier A."/>
            <person name="Kalinowski J."/>
            <person name="Ruckert C."/>
        </authorList>
    </citation>
    <scope>NUCLEOTIDE SEQUENCE</scope>
    <source>
        <strain evidence="6">VKM Ac-1069</strain>
    </source>
</reference>
<feature type="region of interest" description="Disordered" evidence="4">
    <location>
        <begin position="263"/>
        <end position="289"/>
    </location>
</feature>
<dbReference type="InterPro" id="IPR057326">
    <property type="entry name" value="KR_dom"/>
</dbReference>
<sequence>MTATLTGDGLADAVVLVTGAAGALGAASARMLAERGARLVLTDLDAAGLEKVAAGLPGAAVCVPGDVASEADVDAAVAAGVEAFGRIDRYHLNAGIPGPLVRLPDLTVEDFDRVVAVNLRGTFLGLRAAFRRFEAQGSGGAIVLTASIASLRGSDDLLAYQASKHGVLGLLRGAAVYGGPLGVRVNAVAPGIVPTALFAASGDGPGGGGDMARRAATTPLRRPGTPEEIASVVAFLLGDGASYLTAEVVSVDGGAAAVSTVRPSGGAGAWDTGPVDARLRAGAREGSRA</sequence>
<evidence type="ECO:0000259" key="5">
    <source>
        <dbReference type="SMART" id="SM00822"/>
    </source>
</evidence>
<keyword evidence="2" id="KW-0560">Oxidoreductase</keyword>
<dbReference type="EMBL" id="BSFQ01000014">
    <property type="protein sequence ID" value="GLL12487.1"/>
    <property type="molecule type" value="Genomic_DNA"/>
</dbReference>
<organism evidence="6 7">
    <name type="scientific">Pseudonocardia halophobica</name>
    <dbReference type="NCBI Taxonomy" id="29401"/>
    <lineage>
        <taxon>Bacteria</taxon>
        <taxon>Bacillati</taxon>
        <taxon>Actinomycetota</taxon>
        <taxon>Actinomycetes</taxon>
        <taxon>Pseudonocardiales</taxon>
        <taxon>Pseudonocardiaceae</taxon>
        <taxon>Pseudonocardia</taxon>
    </lineage>
</organism>
<dbReference type="PANTHER" id="PTHR24321">
    <property type="entry name" value="DEHYDROGENASES, SHORT CHAIN"/>
    <property type="match status" value="1"/>
</dbReference>
<dbReference type="SMART" id="SM00822">
    <property type="entry name" value="PKS_KR"/>
    <property type="match status" value="1"/>
</dbReference>
<feature type="compositionally biased region" description="Basic and acidic residues" evidence="4">
    <location>
        <begin position="277"/>
        <end position="289"/>
    </location>
</feature>
<dbReference type="PANTHER" id="PTHR24321:SF8">
    <property type="entry name" value="ESTRADIOL 17-BETA-DEHYDROGENASE 8-RELATED"/>
    <property type="match status" value="1"/>
</dbReference>
<keyword evidence="3" id="KW-0520">NAD</keyword>
<dbReference type="Gene3D" id="3.40.50.720">
    <property type="entry name" value="NAD(P)-binding Rossmann-like Domain"/>
    <property type="match status" value="1"/>
</dbReference>
<dbReference type="InterPro" id="IPR036291">
    <property type="entry name" value="NAD(P)-bd_dom_sf"/>
</dbReference>
<gene>
    <name evidence="6" type="ORF">GCM10017577_36280</name>
</gene>
<reference evidence="6" key="2">
    <citation type="submission" date="2023-01" db="EMBL/GenBank/DDBJ databases">
        <authorList>
            <person name="Sun Q."/>
            <person name="Evtushenko L."/>
        </authorList>
    </citation>
    <scope>NUCLEOTIDE SEQUENCE</scope>
    <source>
        <strain evidence="6">VKM Ac-1069</strain>
    </source>
</reference>
<keyword evidence="7" id="KW-1185">Reference proteome</keyword>
<dbReference type="FunFam" id="3.40.50.720:FF:000084">
    <property type="entry name" value="Short-chain dehydrogenase reductase"/>
    <property type="match status" value="1"/>
</dbReference>
<proteinExistence type="inferred from homology"/>
<protein>
    <submittedName>
        <fullName evidence="6">Short-chain dehydrogenase</fullName>
    </submittedName>
</protein>
<comment type="caution">
    <text evidence="6">The sequence shown here is derived from an EMBL/GenBank/DDBJ whole genome shotgun (WGS) entry which is preliminary data.</text>
</comment>
<accession>A0A9W6L3X1</accession>
<dbReference type="RefSeq" id="WP_051737712.1">
    <property type="nucleotide sequence ID" value="NZ_BAAAUZ010000029.1"/>
</dbReference>
<feature type="domain" description="Ketoreductase" evidence="5">
    <location>
        <begin position="13"/>
        <end position="179"/>
    </location>
</feature>
<dbReference type="SUPFAM" id="SSF51735">
    <property type="entry name" value="NAD(P)-binding Rossmann-fold domains"/>
    <property type="match status" value="1"/>
</dbReference>
<evidence type="ECO:0000313" key="7">
    <source>
        <dbReference type="Proteomes" id="UP001143463"/>
    </source>
</evidence>
<evidence type="ECO:0000313" key="6">
    <source>
        <dbReference type="EMBL" id="GLL12487.1"/>
    </source>
</evidence>
<comment type="similarity">
    <text evidence="1">Belongs to the short-chain dehydrogenases/reductases (SDR) family.</text>
</comment>
<dbReference type="PRINTS" id="PR00081">
    <property type="entry name" value="GDHRDH"/>
</dbReference>
<evidence type="ECO:0000256" key="4">
    <source>
        <dbReference type="SAM" id="MobiDB-lite"/>
    </source>
</evidence>
<dbReference type="AlphaFoldDB" id="A0A9W6L3X1"/>
<evidence type="ECO:0000256" key="2">
    <source>
        <dbReference type="ARBA" id="ARBA00023002"/>
    </source>
</evidence>
<dbReference type="Proteomes" id="UP001143463">
    <property type="component" value="Unassembled WGS sequence"/>
</dbReference>
<dbReference type="GO" id="GO:0016491">
    <property type="term" value="F:oxidoreductase activity"/>
    <property type="evidence" value="ECO:0007669"/>
    <property type="project" value="UniProtKB-KW"/>
</dbReference>